<dbReference type="InterPro" id="IPR046715">
    <property type="entry name" value="DUF6607"/>
</dbReference>
<keyword evidence="1" id="KW-0732">Signal</keyword>
<evidence type="ECO:0000313" key="3">
    <source>
        <dbReference type="Proteomes" id="UP000309488"/>
    </source>
</evidence>
<protein>
    <submittedName>
        <fullName evidence="2">Uncharacterized protein</fullName>
    </submittedName>
</protein>
<evidence type="ECO:0000313" key="2">
    <source>
        <dbReference type="EMBL" id="TKC12543.1"/>
    </source>
</evidence>
<gene>
    <name evidence="2" type="ORF">FA048_02695</name>
</gene>
<organism evidence="2 3">
    <name type="scientific">Pedobacter polaris</name>
    <dbReference type="NCBI Taxonomy" id="2571273"/>
    <lineage>
        <taxon>Bacteria</taxon>
        <taxon>Pseudomonadati</taxon>
        <taxon>Bacteroidota</taxon>
        <taxon>Sphingobacteriia</taxon>
        <taxon>Sphingobacteriales</taxon>
        <taxon>Sphingobacteriaceae</taxon>
        <taxon>Pedobacter</taxon>
    </lineage>
</organism>
<feature type="chain" id="PRO_5020787732" evidence="1">
    <location>
        <begin position="20"/>
        <end position="308"/>
    </location>
</feature>
<proteinExistence type="predicted"/>
<dbReference type="Pfam" id="PF20311">
    <property type="entry name" value="DUF6607"/>
    <property type="match status" value="1"/>
</dbReference>
<dbReference type="AlphaFoldDB" id="A0A4U1CUS4"/>
<accession>A0A4U1CUS4</accession>
<dbReference type="EMBL" id="SWBR01000001">
    <property type="protein sequence ID" value="TKC12543.1"/>
    <property type="molecule type" value="Genomic_DNA"/>
</dbReference>
<dbReference type="RefSeq" id="WP_136838668.1">
    <property type="nucleotide sequence ID" value="NZ_SWBR01000001.1"/>
</dbReference>
<sequence length="308" mass="36184">MKKLQLLFALIFSVLSVTAQNKLDQDREAIKSLAGFYKVTFNYAETFSPNDDYKFHERHRSSAKEIAIILEETPKKIVIQHLLVMRGDSMIIKHWREDWTYEDTQILAYDKENAWKKVTLSANDVKGKWTQKVFQVDDSPRYQAIGSWVHVDGRHQWQSNTDSPLPRRESTERNDYNVLNRGNNLYLTANGWMFEQDNKKIIRSESGDKLVAMEKGLEEFIKTDPKSFGYAQTWWKQQEGFWKDARATWDVVFAENNYIKLNLKIDNKLLYEQFFALGDQSAKEKWSSEKNKENIKKVIDAYLAKKAS</sequence>
<feature type="signal peptide" evidence="1">
    <location>
        <begin position="1"/>
        <end position="19"/>
    </location>
</feature>
<dbReference type="OrthoDB" id="8564954at2"/>
<comment type="caution">
    <text evidence="2">The sequence shown here is derived from an EMBL/GenBank/DDBJ whole genome shotgun (WGS) entry which is preliminary data.</text>
</comment>
<name>A0A4U1CUS4_9SPHI</name>
<dbReference type="Proteomes" id="UP000309488">
    <property type="component" value="Unassembled WGS sequence"/>
</dbReference>
<evidence type="ECO:0000256" key="1">
    <source>
        <dbReference type="SAM" id="SignalP"/>
    </source>
</evidence>
<reference evidence="2 3" key="1">
    <citation type="submission" date="2019-04" db="EMBL/GenBank/DDBJ databases">
        <title>Pedobacter sp. RP-3-22 sp. nov., isolated from Arctic soil.</title>
        <authorList>
            <person name="Dahal R.H."/>
            <person name="Kim D.-U."/>
        </authorList>
    </citation>
    <scope>NUCLEOTIDE SEQUENCE [LARGE SCALE GENOMIC DNA]</scope>
    <source>
        <strain evidence="2 3">RP-3-22</strain>
    </source>
</reference>
<keyword evidence="3" id="KW-1185">Reference proteome</keyword>